<accession>A0A090MKA2</accession>
<dbReference type="Gene3D" id="1.25.40.10">
    <property type="entry name" value="Tetratricopeptide repeat domain"/>
    <property type="match status" value="2"/>
</dbReference>
<proteinExistence type="predicted"/>
<feature type="domain" description="CHAT" evidence="2">
    <location>
        <begin position="838"/>
        <end position="1151"/>
    </location>
</feature>
<feature type="region of interest" description="Disordered" evidence="1">
    <location>
        <begin position="1"/>
        <end position="29"/>
    </location>
</feature>
<evidence type="ECO:0000313" key="3">
    <source>
        <dbReference type="EMBL" id="CEG05472.1"/>
    </source>
</evidence>
<dbReference type="SUPFAM" id="SSF48452">
    <property type="entry name" value="TPR-like"/>
    <property type="match status" value="2"/>
</dbReference>
<dbReference type="InterPro" id="IPR011990">
    <property type="entry name" value="TPR-like_helical_dom_sf"/>
</dbReference>
<dbReference type="EMBL" id="CBMI010004112">
    <property type="protein sequence ID" value="CEG05472.1"/>
    <property type="molecule type" value="Genomic_DNA"/>
</dbReference>
<dbReference type="InterPro" id="IPR024983">
    <property type="entry name" value="CHAT_dom"/>
</dbReference>
<name>A0A090MKA2_9HYPO</name>
<gene>
    <name evidence="3" type="ORF">BN850_0116570</name>
</gene>
<evidence type="ECO:0000256" key="1">
    <source>
        <dbReference type="SAM" id="MobiDB-lite"/>
    </source>
</evidence>
<protein>
    <submittedName>
        <fullName evidence="3">WGS project CBMI000000000 data, contig CS3069_c004114</fullName>
    </submittedName>
</protein>
<evidence type="ECO:0000259" key="2">
    <source>
        <dbReference type="Pfam" id="PF12770"/>
    </source>
</evidence>
<sequence>MSSVSTLSQQNGAGWGSQDGPMTETKSGCNDLSEAEVALQRLVDCYRATDDTGKIPEIIQVSREGLAMTVEGTEQRPIWLHALAWSLYQSYKHIDASGEYIKEAVSLEKKAIESSLDSKGIDKYSYWLGQQLGDCFYHTEDMSDLQEAISLSKAALHNITDGSPRKASQQINLGVLLKERYARIGDEQDLPMRPRTWKKRCLLFTLLTMTTHFALEDLERSVELRRQALSTIDDDPEGNKLATVKSEQEFIKPAWQWKLAITLDELFVEKRNVQDLQDAIELTRKSVDATAEDDPEWLIRTRFLFLRLHGLYLETGQLQNLEESITLGTAWVEKAGRDHHDWFTQLNNISAALTALYERTGSPADLDAAIRYGRESLEVTPKDDPGLGLARSNMATALSLRSRLSGSLEDLDEAIYYARLAVEATPEDEPTRHVQLHNLVSVLLKKYMRSYGDIALLNETIEMSRKVVAGVSEDHPDFNTYRNRLASALDYRHTALRSEQDMEESIRISREVAHATGYQYTGRTFAPTTLAALLRKQVNSGEASLEDVDEAIALTRKALNLTPEDSPTRTQYWSTIGNLFVSRYTRLRLETDMEQAVENYRLAVAHSTGEPLRRITAATEIVPLCPEYEQAYEIGRAALYMVPILAAVRSLETADRQYLLSHAAGLAANTAGAALRMGKQPSEALSILEQGRGLLASSLDEIRTDIKELRDAFPDLAEQFIQLRDELDFSTGSNTIEIGSSTYGVQGRRRRDAGKAFDELLLQIRERPGFEDFLGPLTTDQMLSAADCGPVVVLNSSWMGVDVIIIKEDQLMSLVFTEVKDFQTLQFMPEHEYGNVEALEILWRAFIKDILEHLGFTETPADGQDWPHIWWIPTGPLSRLPIHAAGLHLERSGKSVMDRVVSSYAPSVKALVHGRRRQGIQKGPAQALLVAMGSTQSQAPLPKAKEEVELVSKICESMSVTPVIAGSDKKEVLKHLRSSKIFHFAGHGYTDRSNPSKSHLCFSNASDPLTVANLLELNLHEESPFLAYLSACSTGRVQDEQFIDESIHLISACQLAGFRHIIGTLWKVQDEHCVDVARITYETIREGGMTDDSVCQGLHSATRAMRDIWLDNMEEEGNSTLRGEDREARDIISCEEDGPVPAYWVPYVHFGI</sequence>
<dbReference type="AlphaFoldDB" id="A0A090MKA2"/>
<comment type="caution">
    <text evidence="3">The sequence shown here is derived from an EMBL/GenBank/DDBJ whole genome shotgun (WGS) entry which is preliminary data.</text>
</comment>
<reference evidence="3" key="1">
    <citation type="submission" date="2013-05" db="EMBL/GenBank/DDBJ databases">
        <title>Draft genome sequences of six wheat associated Fusarium spp. isolates.</title>
        <authorList>
            <person name="Moolhuijzen P.M."/>
            <person name="Manners J.M."/>
            <person name="Wilcox S."/>
            <person name="Bellgard M.I."/>
            <person name="Gardiner D.M."/>
        </authorList>
    </citation>
    <scope>NUCLEOTIDE SEQUENCE</scope>
    <source>
        <strain evidence="3">CS3069</strain>
    </source>
</reference>
<dbReference type="Pfam" id="PF12770">
    <property type="entry name" value="CHAT"/>
    <property type="match status" value="1"/>
</dbReference>
<organism evidence="3">
    <name type="scientific">Fusarium clavum</name>
    <dbReference type="NCBI Taxonomy" id="2594811"/>
    <lineage>
        <taxon>Eukaryota</taxon>
        <taxon>Fungi</taxon>
        <taxon>Dikarya</taxon>
        <taxon>Ascomycota</taxon>
        <taxon>Pezizomycotina</taxon>
        <taxon>Sordariomycetes</taxon>
        <taxon>Hypocreomycetidae</taxon>
        <taxon>Hypocreales</taxon>
        <taxon>Nectriaceae</taxon>
        <taxon>Fusarium</taxon>
        <taxon>Fusarium incarnatum-equiseti species complex</taxon>
    </lineage>
</organism>
<feature type="compositionally biased region" description="Polar residues" evidence="1">
    <location>
        <begin position="1"/>
        <end position="12"/>
    </location>
</feature>